<accession>A0AA46X2Y9</accession>
<gene>
    <name evidence="7" type="ORF">KUM34_027445</name>
</gene>
<feature type="region of interest" description="Disordered" evidence="5">
    <location>
        <begin position="284"/>
        <end position="327"/>
    </location>
</feature>
<feature type="region of interest" description="Disordered" evidence="5">
    <location>
        <begin position="1"/>
        <end position="56"/>
    </location>
</feature>
<dbReference type="GO" id="GO:0005524">
    <property type="term" value="F:ATP binding"/>
    <property type="evidence" value="ECO:0007669"/>
    <property type="project" value="UniProtKB-KW"/>
</dbReference>
<evidence type="ECO:0000259" key="6">
    <source>
        <dbReference type="PROSITE" id="PS50893"/>
    </source>
</evidence>
<dbReference type="FunFam" id="3.40.50.300:FF:000016">
    <property type="entry name" value="Oligopeptide ABC transporter ATP-binding component"/>
    <property type="match status" value="1"/>
</dbReference>
<sequence length="327" mass="36251">MSDPTPTLNPSPTSSKTPHSGRPLLRVSGLTKSFGLQKSRRQRDPNTEPDTPAVDNVSFDVWPGETLGLVGESGSGKSTTANLILRLLEPTSGEIIFNGEDIRRATPRRMRHLRKDIQVVFQDPFGSLNPRMRVADIISEPIRTHKLLPKDALEPRVRELLEIVGLPGDHLHRYPHEFSGGQRQRIAIARALASRPRLIVCDEAVSALDVSIQAQILNLLKQLQREFDLTYLFIGHGLPAVRHISDRIAVMHRGRIVEIGDADQVITAPEHPYTQTLLAAVPISSPEMRKTRRPTPDSSDEPAIPIPRRHNAVPAAHVPPPKARLAQ</sequence>
<dbReference type="PANTHER" id="PTHR43776">
    <property type="entry name" value="TRANSPORT ATP-BINDING PROTEIN"/>
    <property type="match status" value="1"/>
</dbReference>
<dbReference type="Proteomes" id="UP001162740">
    <property type="component" value="Plasmid pGD02.2.1"/>
</dbReference>
<evidence type="ECO:0000256" key="3">
    <source>
        <dbReference type="ARBA" id="ARBA00022741"/>
    </source>
</evidence>
<feature type="domain" description="ABC transporter" evidence="6">
    <location>
        <begin position="25"/>
        <end position="278"/>
    </location>
</feature>
<evidence type="ECO:0000256" key="5">
    <source>
        <dbReference type="SAM" id="MobiDB-lite"/>
    </source>
</evidence>
<geneLocation type="plasmid" evidence="7 8">
    <name>pGD02.2.1</name>
</geneLocation>
<dbReference type="RefSeq" id="WP_229583097.1">
    <property type="nucleotide sequence ID" value="NZ_CP083975.1"/>
</dbReference>
<keyword evidence="4 7" id="KW-0067">ATP-binding</keyword>
<dbReference type="PROSITE" id="PS50893">
    <property type="entry name" value="ABC_TRANSPORTER_2"/>
    <property type="match status" value="1"/>
</dbReference>
<name>A0AA46X2Y9_RHORH</name>
<dbReference type="GO" id="GO:0015833">
    <property type="term" value="P:peptide transport"/>
    <property type="evidence" value="ECO:0007669"/>
    <property type="project" value="InterPro"/>
</dbReference>
<evidence type="ECO:0000256" key="2">
    <source>
        <dbReference type="ARBA" id="ARBA00022448"/>
    </source>
</evidence>
<organism evidence="7 8">
    <name type="scientific">Rhodococcus rhodochrous</name>
    <dbReference type="NCBI Taxonomy" id="1829"/>
    <lineage>
        <taxon>Bacteria</taxon>
        <taxon>Bacillati</taxon>
        <taxon>Actinomycetota</taxon>
        <taxon>Actinomycetes</taxon>
        <taxon>Mycobacteriales</taxon>
        <taxon>Nocardiaceae</taxon>
        <taxon>Rhodococcus</taxon>
    </lineage>
</organism>
<dbReference type="InterPro" id="IPR003439">
    <property type="entry name" value="ABC_transporter-like_ATP-bd"/>
</dbReference>
<dbReference type="PANTHER" id="PTHR43776:SF7">
    <property type="entry name" value="D,D-DIPEPTIDE TRANSPORT ATP-BINDING PROTEIN DDPF-RELATED"/>
    <property type="match status" value="1"/>
</dbReference>
<reference evidence="7 8" key="1">
    <citation type="journal article" date="2021" name="Front. Microbiol.">
        <title>Bacterial Transformation of Aromatic Monomers in Softwood Black Liquor.</title>
        <authorList>
            <person name="Navas L.E."/>
            <person name="Dexter G."/>
            <person name="Liu J."/>
            <person name="Levy-Booth D."/>
            <person name="Cho M."/>
            <person name="Jang S.K."/>
            <person name="Mansfield S.D."/>
            <person name="Renneckar S."/>
            <person name="Mohn W.W."/>
            <person name="Eltis L.D."/>
        </authorList>
    </citation>
    <scope>NUCLEOTIDE SEQUENCE [LARGE SCALE GENOMIC DNA]</scope>
    <source>
        <strain evidence="7 8">GD02</strain>
    </source>
</reference>
<dbReference type="CDD" id="cd03257">
    <property type="entry name" value="ABC_NikE_OppD_transporters"/>
    <property type="match status" value="1"/>
</dbReference>
<dbReference type="InterPro" id="IPR027417">
    <property type="entry name" value="P-loop_NTPase"/>
</dbReference>
<evidence type="ECO:0000313" key="8">
    <source>
        <dbReference type="Proteomes" id="UP001162740"/>
    </source>
</evidence>
<evidence type="ECO:0000256" key="4">
    <source>
        <dbReference type="ARBA" id="ARBA00022840"/>
    </source>
</evidence>
<dbReference type="InterPro" id="IPR003593">
    <property type="entry name" value="AAA+_ATPase"/>
</dbReference>
<dbReference type="SMART" id="SM00382">
    <property type="entry name" value="AAA"/>
    <property type="match status" value="1"/>
</dbReference>
<evidence type="ECO:0000313" key="7">
    <source>
        <dbReference type="EMBL" id="UZF48119.1"/>
    </source>
</evidence>
<evidence type="ECO:0000256" key="1">
    <source>
        <dbReference type="ARBA" id="ARBA00005417"/>
    </source>
</evidence>
<feature type="compositionally biased region" description="Low complexity" evidence="5">
    <location>
        <begin position="1"/>
        <end position="18"/>
    </location>
</feature>
<dbReference type="InterPro" id="IPR017871">
    <property type="entry name" value="ABC_transporter-like_CS"/>
</dbReference>
<keyword evidence="3" id="KW-0547">Nucleotide-binding</keyword>
<dbReference type="GO" id="GO:0055085">
    <property type="term" value="P:transmembrane transport"/>
    <property type="evidence" value="ECO:0007669"/>
    <property type="project" value="UniProtKB-ARBA"/>
</dbReference>
<dbReference type="AlphaFoldDB" id="A0AA46X2Y9"/>
<dbReference type="PROSITE" id="PS00211">
    <property type="entry name" value="ABC_TRANSPORTER_1"/>
    <property type="match status" value="1"/>
</dbReference>
<keyword evidence="2" id="KW-0813">Transport</keyword>
<dbReference type="GO" id="GO:0016887">
    <property type="term" value="F:ATP hydrolysis activity"/>
    <property type="evidence" value="ECO:0007669"/>
    <property type="project" value="InterPro"/>
</dbReference>
<dbReference type="Pfam" id="PF00005">
    <property type="entry name" value="ABC_tran"/>
    <property type="match status" value="1"/>
</dbReference>
<proteinExistence type="inferred from homology"/>
<dbReference type="SUPFAM" id="SSF52540">
    <property type="entry name" value="P-loop containing nucleoside triphosphate hydrolases"/>
    <property type="match status" value="1"/>
</dbReference>
<dbReference type="Gene3D" id="3.40.50.300">
    <property type="entry name" value="P-loop containing nucleotide triphosphate hydrolases"/>
    <property type="match status" value="1"/>
</dbReference>
<dbReference type="Pfam" id="PF08352">
    <property type="entry name" value="oligo_HPY"/>
    <property type="match status" value="1"/>
</dbReference>
<dbReference type="EMBL" id="CP083975">
    <property type="protein sequence ID" value="UZF48119.1"/>
    <property type="molecule type" value="Genomic_DNA"/>
</dbReference>
<comment type="similarity">
    <text evidence="1">Belongs to the ABC transporter superfamily.</text>
</comment>
<keyword evidence="7" id="KW-0614">Plasmid</keyword>
<dbReference type="InterPro" id="IPR013563">
    <property type="entry name" value="Oligopep_ABC_C"/>
</dbReference>
<protein>
    <submittedName>
        <fullName evidence="7">ATP-binding cassette domain-containing protein</fullName>
    </submittedName>
</protein>
<dbReference type="InterPro" id="IPR050319">
    <property type="entry name" value="ABC_transp_ATP-bind"/>
</dbReference>
<feature type="compositionally biased region" description="Pro residues" evidence="5">
    <location>
        <begin position="317"/>
        <end position="327"/>
    </location>
</feature>